<dbReference type="PANTHER" id="PTHR43236:SF1">
    <property type="entry name" value="BLL7220 PROTEIN"/>
    <property type="match status" value="1"/>
</dbReference>
<name>A0A133VJT1_9EURY</name>
<keyword evidence="3" id="KW-1185">Reference proteome</keyword>
<feature type="non-terminal residue" evidence="2">
    <location>
        <position position="1"/>
    </location>
</feature>
<feature type="domain" description="IrrE N-terminal-like" evidence="1">
    <location>
        <begin position="29"/>
        <end position="161"/>
    </location>
</feature>
<dbReference type="Pfam" id="PF06114">
    <property type="entry name" value="Peptidase_M78"/>
    <property type="match status" value="1"/>
</dbReference>
<reference evidence="2 3" key="1">
    <citation type="journal article" date="2016" name="Sci. Rep.">
        <title>Metabolic traits of an uncultured archaeal lineage -MSBL1- from brine pools of the Red Sea.</title>
        <authorList>
            <person name="Mwirichia R."/>
            <person name="Alam I."/>
            <person name="Rashid M."/>
            <person name="Vinu M."/>
            <person name="Ba-Alawi W."/>
            <person name="Anthony Kamau A."/>
            <person name="Kamanda Ngugi D."/>
            <person name="Goker M."/>
            <person name="Klenk H.P."/>
            <person name="Bajic V."/>
            <person name="Stingl U."/>
        </authorList>
    </citation>
    <scope>NUCLEOTIDE SEQUENCE [LARGE SCALE GENOMIC DNA]</scope>
    <source>
        <strain evidence="2">SCGC-AAA382K21</strain>
    </source>
</reference>
<evidence type="ECO:0000259" key="1">
    <source>
        <dbReference type="Pfam" id="PF06114"/>
    </source>
</evidence>
<dbReference type="InterPro" id="IPR010359">
    <property type="entry name" value="IrrE_HExxH"/>
</dbReference>
<sequence length="265" mass="30291">GEKIAEKERKRLGLNGTPIKDIFDLIENENIKVLKAHFGDDSNLSGVFFFNEERGPCIVVNIDQNIGRVNFSAAHEYGHLLRDQDLFPSHLSRLANVDNNNRRLHEVRANAFAAAFLMPKEGVDSFFEEAGIVKGGQVTPEDVVYSQNHFGVSYQAMLYRLQNLGWIDERRRNKLATYSPSALAESVGIRQKEEMEPETVPSRYFRLAIQVYEKEEINLGKLVELLRPVKELNKPEVMNLLQELGIQVRIGPESEEEIYEEFKNA</sequence>
<dbReference type="InterPro" id="IPR052345">
    <property type="entry name" value="Rad_response_metalloprotease"/>
</dbReference>
<comment type="caution">
    <text evidence="2">The sequence shown here is derived from an EMBL/GenBank/DDBJ whole genome shotgun (WGS) entry which is preliminary data.</text>
</comment>
<proteinExistence type="predicted"/>
<evidence type="ECO:0000313" key="3">
    <source>
        <dbReference type="Proteomes" id="UP000070504"/>
    </source>
</evidence>
<dbReference type="PANTHER" id="PTHR43236">
    <property type="entry name" value="ANTITOXIN HIGA1"/>
    <property type="match status" value="1"/>
</dbReference>
<organism evidence="2 3">
    <name type="scientific">candidate division MSBL1 archaeon SCGC-AAA382K21</name>
    <dbReference type="NCBI Taxonomy" id="1698283"/>
    <lineage>
        <taxon>Archaea</taxon>
        <taxon>Methanobacteriati</taxon>
        <taxon>Methanobacteriota</taxon>
        <taxon>candidate division MSBL1</taxon>
    </lineage>
</organism>
<dbReference type="AlphaFoldDB" id="A0A133VJT1"/>
<protein>
    <recommendedName>
        <fullName evidence="1">IrrE N-terminal-like domain-containing protein</fullName>
    </recommendedName>
</protein>
<dbReference type="EMBL" id="LHYH01000029">
    <property type="protein sequence ID" value="KXB06708.1"/>
    <property type="molecule type" value="Genomic_DNA"/>
</dbReference>
<dbReference type="Proteomes" id="UP000070504">
    <property type="component" value="Unassembled WGS sequence"/>
</dbReference>
<dbReference type="Gene3D" id="1.10.10.2910">
    <property type="match status" value="1"/>
</dbReference>
<evidence type="ECO:0000313" key="2">
    <source>
        <dbReference type="EMBL" id="KXB06708.1"/>
    </source>
</evidence>
<accession>A0A133VJT1</accession>
<gene>
    <name evidence="2" type="ORF">AKJ54_01160</name>
</gene>